<comment type="similarity">
    <text evidence="11">Belongs to the insect chemoreceptor superfamily. Gustatory receptor (GR) family.</text>
</comment>
<dbReference type="GO" id="GO:0006020">
    <property type="term" value="P:inositol metabolic process"/>
    <property type="evidence" value="ECO:0007669"/>
    <property type="project" value="TreeGrafter"/>
</dbReference>
<dbReference type="GO" id="GO:0007165">
    <property type="term" value="P:signal transduction"/>
    <property type="evidence" value="ECO:0007669"/>
    <property type="project" value="UniProtKB-KW"/>
</dbReference>
<evidence type="ECO:0000256" key="11">
    <source>
        <dbReference type="RuleBase" id="RU363108"/>
    </source>
</evidence>
<accession>A0A7R9ERC6</accession>
<dbReference type="PRINTS" id="PR00377">
    <property type="entry name" value="IMPHPHTASES"/>
</dbReference>
<feature type="binding site" evidence="10">
    <location>
        <position position="279"/>
    </location>
    <ligand>
        <name>Mg(2+)</name>
        <dbReference type="ChEBI" id="CHEBI:18420"/>
        <label>1</label>
        <note>catalytic</note>
    </ligand>
</feature>
<keyword evidence="9 11" id="KW-0472">Membrane</keyword>
<gene>
    <name evidence="12" type="ORF">TBIB3V08_LOCUS2428</name>
</gene>
<dbReference type="Pfam" id="PF00459">
    <property type="entry name" value="Inositol_P"/>
    <property type="match status" value="1"/>
</dbReference>
<keyword evidence="7 10" id="KW-0460">Magnesium</keyword>
<dbReference type="Gene3D" id="3.30.540.10">
    <property type="entry name" value="Fructose-1,6-Bisphosphatase, subunit A, domain 1"/>
    <property type="match status" value="1"/>
</dbReference>
<dbReference type="GO" id="GO:0005886">
    <property type="term" value="C:plasma membrane"/>
    <property type="evidence" value="ECO:0007669"/>
    <property type="project" value="UniProtKB-SubCell"/>
</dbReference>
<keyword evidence="5 10" id="KW-0479">Metal-binding</keyword>
<dbReference type="PROSITE" id="PS00629">
    <property type="entry name" value="IMP_1"/>
    <property type="match status" value="1"/>
</dbReference>
<feature type="binding site" evidence="10">
    <location>
        <position position="303"/>
    </location>
    <ligand>
        <name>Mg(2+)</name>
        <dbReference type="ChEBI" id="CHEBI:18420"/>
        <label>1</label>
        <note>catalytic</note>
    </ligand>
</feature>
<dbReference type="InterPro" id="IPR020583">
    <property type="entry name" value="Inositol_monoP_metal-BS"/>
</dbReference>
<keyword evidence="8" id="KW-1133">Transmembrane helix</keyword>
<comment type="subcellular location">
    <subcellularLocation>
        <location evidence="1 11">Cell membrane</location>
        <topology evidence="1 11">Multi-pass membrane protein</topology>
    </subcellularLocation>
</comment>
<dbReference type="Pfam" id="PF08395">
    <property type="entry name" value="7tm_7"/>
    <property type="match status" value="1"/>
</dbReference>
<dbReference type="InterPro" id="IPR013604">
    <property type="entry name" value="7TM_chemorcpt"/>
</dbReference>
<evidence type="ECO:0000256" key="4">
    <source>
        <dbReference type="ARBA" id="ARBA00022692"/>
    </source>
</evidence>
<keyword evidence="4" id="KW-0812">Transmembrane</keyword>
<evidence type="ECO:0000256" key="8">
    <source>
        <dbReference type="ARBA" id="ARBA00022989"/>
    </source>
</evidence>
<evidence type="ECO:0000256" key="7">
    <source>
        <dbReference type="ARBA" id="ARBA00022842"/>
    </source>
</evidence>
<evidence type="ECO:0000256" key="5">
    <source>
        <dbReference type="ARBA" id="ARBA00022723"/>
    </source>
</evidence>
<feature type="binding site" evidence="10">
    <location>
        <position position="302"/>
    </location>
    <ligand>
        <name>Mg(2+)</name>
        <dbReference type="ChEBI" id="CHEBI:18420"/>
        <label>1</label>
        <note>catalytic</note>
    </ligand>
</feature>
<dbReference type="PANTHER" id="PTHR20854:SF4">
    <property type="entry name" value="INOSITOL-1-MONOPHOSPHATASE-RELATED"/>
    <property type="match status" value="1"/>
</dbReference>
<evidence type="ECO:0000256" key="1">
    <source>
        <dbReference type="ARBA" id="ARBA00004651"/>
    </source>
</evidence>
<keyword evidence="11" id="KW-0675">Receptor</keyword>
<evidence type="ECO:0000256" key="6">
    <source>
        <dbReference type="ARBA" id="ARBA00022801"/>
    </source>
</evidence>
<dbReference type="GO" id="GO:0050909">
    <property type="term" value="P:sensory perception of taste"/>
    <property type="evidence" value="ECO:0007669"/>
    <property type="project" value="InterPro"/>
</dbReference>
<organism evidence="12">
    <name type="scientific">Timema bartmani</name>
    <dbReference type="NCBI Taxonomy" id="61472"/>
    <lineage>
        <taxon>Eukaryota</taxon>
        <taxon>Metazoa</taxon>
        <taxon>Ecdysozoa</taxon>
        <taxon>Arthropoda</taxon>
        <taxon>Hexapoda</taxon>
        <taxon>Insecta</taxon>
        <taxon>Pterygota</taxon>
        <taxon>Neoptera</taxon>
        <taxon>Polyneoptera</taxon>
        <taxon>Phasmatodea</taxon>
        <taxon>Timematodea</taxon>
        <taxon>Timematoidea</taxon>
        <taxon>Timematidae</taxon>
        <taxon>Timema</taxon>
    </lineage>
</organism>
<comment type="similarity">
    <text evidence="2">Belongs to the inositol monophosphatase superfamily.</text>
</comment>
<dbReference type="SUPFAM" id="SSF56655">
    <property type="entry name" value="Carbohydrate phosphatase"/>
    <property type="match status" value="1"/>
</dbReference>
<sequence length="400" mass="44667">MNVQYVDLVALLISRFKILNNKFDVQVNVDSLKLACQRGTSATCKYLPISTKRSNQLMPRSVVGPSETNDDSMTKKTLLTSDDICMMSKVHDILSDIACSINSMFTVQTLLDMQATFVNVLIILYQGITSTAENSPHLRQEHVFSVTIAWALVSFLKVLMTTAACHYASAEASHTACCLHKMILWQPMGEDQSYKAANFLRQAINSRVQFTACGLFNVDLCFFLSFVGLPIQAYEERGHSFVLTRLSLTLFQIHYFTEKNLEVSDIEPGTARPVAFIGEEDQFIKGTSIALTDSPTWIIDPIDGTQNFVHALHFVYISIALSINKQVVLGIAYNPILDILFTAKKGQGAYLNLQPIHVSQVTEMSKALVGANLINFNPGDELEECIFNRIKYITSSSQRY</sequence>
<protein>
    <recommendedName>
        <fullName evidence="11">Gustatory receptor</fullName>
    </recommendedName>
</protein>
<reference evidence="12" key="1">
    <citation type="submission" date="2020-11" db="EMBL/GenBank/DDBJ databases">
        <authorList>
            <person name="Tran Van P."/>
        </authorList>
    </citation>
    <scope>NUCLEOTIDE SEQUENCE</scope>
</reference>
<proteinExistence type="inferred from homology"/>
<dbReference type="PANTHER" id="PTHR20854">
    <property type="entry name" value="INOSITOL MONOPHOSPHATASE"/>
    <property type="match status" value="1"/>
</dbReference>
<evidence type="ECO:0000256" key="9">
    <source>
        <dbReference type="ARBA" id="ARBA00023136"/>
    </source>
</evidence>
<comment type="cofactor">
    <cofactor evidence="10">
        <name>Mg(2+)</name>
        <dbReference type="ChEBI" id="CHEBI:18420"/>
    </cofactor>
</comment>
<dbReference type="InterPro" id="IPR000760">
    <property type="entry name" value="Inositol_monophosphatase-like"/>
</dbReference>
<keyword evidence="11" id="KW-0807">Transducer</keyword>
<evidence type="ECO:0000313" key="12">
    <source>
        <dbReference type="EMBL" id="CAD7439884.1"/>
    </source>
</evidence>
<dbReference type="AlphaFoldDB" id="A0A7R9ERC6"/>
<comment type="function">
    <text evidence="11">Gustatory receptor which mediates acceptance or avoidance behavior, depending on its substrates.</text>
</comment>
<evidence type="ECO:0000256" key="10">
    <source>
        <dbReference type="PIRSR" id="PIRSR600760-2"/>
    </source>
</evidence>
<evidence type="ECO:0000256" key="3">
    <source>
        <dbReference type="ARBA" id="ARBA00022475"/>
    </source>
</evidence>
<dbReference type="GO" id="GO:0008934">
    <property type="term" value="F:inositol monophosphate 1-phosphatase activity"/>
    <property type="evidence" value="ECO:0007669"/>
    <property type="project" value="TreeGrafter"/>
</dbReference>
<dbReference type="EMBL" id="OD564814">
    <property type="protein sequence ID" value="CAD7439884.1"/>
    <property type="molecule type" value="Genomic_DNA"/>
</dbReference>
<name>A0A7R9ERC6_9NEOP</name>
<feature type="binding site" evidence="10">
    <location>
        <position position="300"/>
    </location>
    <ligand>
        <name>Mg(2+)</name>
        <dbReference type="ChEBI" id="CHEBI:18420"/>
        <label>1</label>
        <note>catalytic</note>
    </ligand>
</feature>
<dbReference type="GO" id="GO:0046872">
    <property type="term" value="F:metal ion binding"/>
    <property type="evidence" value="ECO:0007669"/>
    <property type="project" value="UniProtKB-KW"/>
</dbReference>
<evidence type="ECO:0000256" key="2">
    <source>
        <dbReference type="ARBA" id="ARBA00009759"/>
    </source>
</evidence>
<keyword evidence="3 11" id="KW-1003">Cell membrane</keyword>
<keyword evidence="6" id="KW-0378">Hydrolase</keyword>